<feature type="compositionally biased region" description="Polar residues" evidence="8">
    <location>
        <begin position="326"/>
        <end position="339"/>
    </location>
</feature>
<dbReference type="EMDB" id="EMD-3194"/>
<feature type="region of interest" description="Disordered" evidence="8">
    <location>
        <begin position="241"/>
        <end position="452"/>
    </location>
</feature>
<dbReference type="DNASU" id="36383"/>
<dbReference type="GO" id="GO:0012505">
    <property type="term" value="C:endomembrane system"/>
    <property type="evidence" value="ECO:0007669"/>
    <property type="project" value="UniProtKB-SubCell"/>
</dbReference>
<reference evidence="12" key="16">
    <citation type="journal article" date="2015" name="Genome Res.">
        <title>The Release 6 reference sequence of the Drosophila melanogaster genome.</title>
        <authorList>
            <person name="Hoskins R.A."/>
            <person name="Carlson J.W."/>
            <person name="Wan K.H."/>
            <person name="Park S."/>
            <person name="Mendez I."/>
            <person name="Galle S.E."/>
            <person name="Booth B.W."/>
            <person name="Pfeiffer B.D."/>
            <person name="George R.A."/>
            <person name="Svirskas R."/>
            <person name="Krzywinski M."/>
            <person name="Schein J."/>
            <person name="Accardo M.C."/>
            <person name="Damia E."/>
            <person name="Messina G."/>
            <person name="Mendez-Lago M."/>
            <person name="de Pablos B."/>
            <person name="Demakova O.V."/>
            <person name="Andreyeva E.N."/>
            <person name="Boldyreva L.V."/>
            <person name="Marra M."/>
            <person name="Carvalho A.B."/>
            <person name="Dimitri P."/>
            <person name="Villasante A."/>
            <person name="Zhimulev I.F."/>
            <person name="Rubin G.M."/>
            <person name="Karpen G.H."/>
            <person name="Celniker S.E."/>
        </authorList>
    </citation>
    <scope>NUCLEOTIDE SEQUENCE</scope>
</reference>
<dbReference type="SMR" id="Q7KLE5"/>
<evidence type="ECO:0000313" key="13">
    <source>
        <dbReference type="EMBL" id="AAL28826.1"/>
    </source>
</evidence>
<dbReference type="EMBL" id="AY061278">
    <property type="protein sequence ID" value="AAL28826.1"/>
    <property type="molecule type" value="mRNA"/>
</dbReference>
<dbReference type="GO" id="GO:0032154">
    <property type="term" value="C:cleavage furrow"/>
    <property type="evidence" value="ECO:0000314"/>
    <property type="project" value="FlyBase"/>
</dbReference>
<evidence type="ECO:0000259" key="9">
    <source>
        <dbReference type="PROSITE" id="PS50002"/>
    </source>
</evidence>
<dbReference type="GO" id="GO:0005938">
    <property type="term" value="C:cell cortex"/>
    <property type="evidence" value="ECO:0000314"/>
    <property type="project" value="FlyBase"/>
</dbReference>
<dbReference type="Gene3D" id="2.30.30.40">
    <property type="entry name" value="SH3 Domains"/>
    <property type="match status" value="1"/>
</dbReference>
<protein>
    <submittedName>
        <fullName evidence="11 12">Amphiphysin</fullName>
    </submittedName>
    <submittedName>
        <fullName evidence="13">LD19810p</fullName>
    </submittedName>
</protein>
<comment type="subcellular location">
    <subcellularLocation>
        <location evidence="2">Cytoplasm</location>
    </subcellularLocation>
    <subcellularLocation>
        <location evidence="1">Endomembrane system</location>
    </subcellularLocation>
</comment>
<reference evidence="12" key="17">
    <citation type="submission" date="2020-04" db="EMBL/GenBank/DDBJ databases">
        <authorList>
            <consortium name="FlyBase"/>
        </authorList>
    </citation>
    <scope>NUCLEOTIDE SEQUENCE</scope>
</reference>
<dbReference type="GO" id="GO:0008289">
    <property type="term" value="F:lipid binding"/>
    <property type="evidence" value="ECO:0000315"/>
    <property type="project" value="DisProt"/>
</dbReference>
<keyword evidence="6" id="KW-0472">Membrane</keyword>
<dbReference type="IntAct" id="Q7KLE5">
    <property type="interactions" value="17"/>
</dbReference>
<sequence>MTENKGIMLAKSVQKHAGRAKEKILQNLGKVDRTADEIFDDHLNNFNRQQASANRLQKEFNNYIRCVRAAQAASKTLMDSVCEIYEPQWSGYDALQAQTGASESLWADFAHKLGDQVLIPLNTYTGQFPEMKKKVEKRNRKLIDYDGQRHSFQNLQANANKRKDDVKLTKGREQLEEARRTYEILNTELHDELPALYDSRILFLVTNLQTLFATEQVFHNETAKIYSELEAIVDKLATESQRGSNTLRKQTSNPIKTSSPVQSPVNKLNNANINSNYQNQITTNGGSSLANSPTSTSSSLQEPRFDSVSSTPEPRPESPAAALVSATPSSPVENGVTTKSLERPELSGLNASAKATTTTQTSPTEDKAVVSEAVKPSETEGAAVAASVTPAPPATPAQINGNNNEPSIVKEGGKQPKELPSTTSNAEAAAEAAANNGNSIEEHKQKKLGNDTTVTATETVTVTQHSVTSTDTDNIVTISDTNTDTDTKTSTGTSQKGRPVPVVNRHSVNNLNKNPFEDDDERIYEVPADANTADLPPGVLYRVKATYGYAKEDVDELSFEIGDLIRVIEYDDPEDQEEGWLMGQKEGTNEKGLFPANFTRPI</sequence>
<reference evidence="12 16" key="8">
    <citation type="journal article" date="2002" name="Genome Biol.">
        <title>Heterochromatic sequences in a Drosophila whole-genome shotgun assembly.</title>
        <authorList>
            <person name="Hoskins R.A."/>
            <person name="Smith C.D."/>
            <person name="Carlson J.W."/>
            <person name="Carvalho A.B."/>
            <person name="Halpern A."/>
            <person name="Kaminker J.S."/>
            <person name="Kennedy C."/>
            <person name="Mungall C.J."/>
            <person name="Sullivan B.A."/>
            <person name="Sutton G.G."/>
            <person name="Yasuhara J.C."/>
            <person name="Wakimoto B.T."/>
            <person name="Myers E.W."/>
            <person name="Celniker S.E."/>
            <person name="Rubin G.M."/>
            <person name="Karpen G.H."/>
        </authorList>
    </citation>
    <scope>NUCLEOTIDE SEQUENCE [LARGE SCALE GENOMIC DNA]</scope>
    <source>
        <strain evidence="16">Berkeley</strain>
    </source>
</reference>
<dbReference type="Bgee" id="FBgn0027356">
    <property type="expression patterns" value="Expressed in adult astrocyte-like glial cell in post-embryonic organism and 251 other cell types or tissues"/>
</dbReference>
<dbReference type="GO" id="GO:0060988">
    <property type="term" value="P:lipid tube assembly"/>
    <property type="evidence" value="ECO:0000315"/>
    <property type="project" value="DisProt"/>
</dbReference>
<feature type="region of interest" description="Disordered" evidence="8">
    <location>
        <begin position="478"/>
        <end position="501"/>
    </location>
</feature>
<reference evidence="12" key="11">
    <citation type="submission" date="2006-08" db="EMBL/GenBank/DDBJ databases">
        <authorList>
            <person name="Celniker S."/>
            <person name="Carlson J."/>
            <person name="Wan K."/>
            <person name="Frise E."/>
            <person name="Hoskins R."/>
            <person name="Park S."/>
            <person name="Svirskas R."/>
            <person name="Rubin G."/>
        </authorList>
    </citation>
    <scope>NUCLEOTIDE SEQUENCE</scope>
</reference>
<dbReference type="OMA" id="QMYTEMN"/>
<reference evidence="12 16" key="13">
    <citation type="journal article" date="2007" name="Science">
        <title>Sequence finishing and mapping of Drosophila melanogaster heterochromatin.</title>
        <authorList>
            <person name="Hoskins R.A."/>
            <person name="Carlson J.W."/>
            <person name="Kennedy C."/>
            <person name="Acevedo D."/>
            <person name="Evans-Holm M."/>
            <person name="Frise E."/>
            <person name="Wan K.H."/>
            <person name="Park S."/>
            <person name="Mendez-Lago M."/>
            <person name="Rossi F."/>
            <person name="Villasante A."/>
            <person name="Dimitri P."/>
            <person name="Karpen G.H."/>
            <person name="Celniker S.E."/>
        </authorList>
    </citation>
    <scope>NUCLEOTIDE SEQUENCE [LARGE SCALE GENOMIC DNA]</scope>
    <source>
        <strain evidence="16">Berkeley</strain>
    </source>
</reference>
<dbReference type="EMDB" id="EMD-3195"/>
<dbReference type="SUPFAM" id="SSF50044">
    <property type="entry name" value="SH3-domain"/>
    <property type="match status" value="1"/>
</dbReference>
<dbReference type="EMDB" id="EMD-3196"/>
<dbReference type="FlyBase" id="FBgn0027356">
    <property type="gene designation" value="Amph"/>
</dbReference>
<organism evidence="11">
    <name type="scientific">Drosophila melanogaster</name>
    <name type="common">Fruit fly</name>
    <dbReference type="NCBI Taxonomy" id="7227"/>
    <lineage>
        <taxon>Eukaryota</taxon>
        <taxon>Metazoa</taxon>
        <taxon>Ecdysozoa</taxon>
        <taxon>Arthropoda</taxon>
        <taxon>Hexapoda</taxon>
        <taxon>Insecta</taxon>
        <taxon>Pterygota</taxon>
        <taxon>Neoptera</taxon>
        <taxon>Endopterygota</taxon>
        <taxon>Diptera</taxon>
        <taxon>Brachycera</taxon>
        <taxon>Muscomorpha</taxon>
        <taxon>Ephydroidea</taxon>
        <taxon>Drosophilidae</taxon>
        <taxon>Drosophila</taxon>
        <taxon>Sophophora</taxon>
    </lineage>
</organism>
<reference evidence="12" key="15">
    <citation type="journal article" date="2015" name="G3 (Bethesda)">
        <title>Gene Model Annotations for Drosophila melanogaster: The Rule-Benders.</title>
        <authorList>
            <consortium name="FlyBase Consortium"/>
            <person name="Crosby M.A."/>
            <person name="Gramates L.S."/>
            <person name="Dos Santos G."/>
            <person name="Matthews B.B."/>
            <person name="St Pierre S.E."/>
            <person name="Zhou P."/>
            <person name="Schroeder A.J."/>
            <person name="Falls K."/>
            <person name="Emmert D.B."/>
            <person name="Russo S.M."/>
            <person name="Gelbart W.M."/>
            <person name="null"/>
        </authorList>
    </citation>
    <scope>NUCLEOTIDE SEQUENCE</scope>
</reference>
<dbReference type="EMBL" id="AJ242855">
    <property type="protein sequence ID" value="CAB45188.1"/>
    <property type="molecule type" value="mRNA"/>
</dbReference>
<dbReference type="PANTHER" id="PTHR46514:SF3">
    <property type="entry name" value="AMPHIPHYSIN"/>
    <property type="match status" value="1"/>
</dbReference>
<feature type="compositionally biased region" description="Low complexity" evidence="8">
    <location>
        <begin position="425"/>
        <end position="436"/>
    </location>
</feature>
<keyword evidence="17" id="KW-0002">3D-structure</keyword>
<dbReference type="Pfam" id="PF00018">
    <property type="entry name" value="SH3_1"/>
    <property type="match status" value="1"/>
</dbReference>
<dbReference type="VEuPathDB" id="VectorBase:FBgn0027356"/>
<dbReference type="PDBsum" id="1URU"/>
<dbReference type="CDD" id="cd11790">
    <property type="entry name" value="SH3_Amphiphysin"/>
    <property type="match status" value="1"/>
</dbReference>
<keyword evidence="16" id="KW-1185">Reference proteome</keyword>
<dbReference type="EMBL" id="AF171225">
    <property type="protein sequence ID" value="AAD46684.1"/>
    <property type="molecule type" value="mRNA"/>
</dbReference>
<dbReference type="InterPro" id="IPR036028">
    <property type="entry name" value="SH3-like_dom_sf"/>
</dbReference>
<dbReference type="Proteomes" id="UP000000803">
    <property type="component" value="Chromosome 2R"/>
</dbReference>
<dbReference type="SMART" id="SM00326">
    <property type="entry name" value="SH3"/>
    <property type="match status" value="1"/>
</dbReference>
<dbReference type="GO" id="GO:0005886">
    <property type="term" value="C:plasma membrane"/>
    <property type="evidence" value="ECO:0000314"/>
    <property type="project" value="FlyBase"/>
</dbReference>
<reference evidence="12" key="14">
    <citation type="journal article" date="2015" name="G3 (Bethesda)">
        <title>Gene Model Annotations for Drosophila melanogaster: Impact of High-Throughput Data.</title>
        <authorList>
            <consortium name="FlyBase Consortium"/>
            <person name="Matthews B.B."/>
            <person name="Dos Santos G."/>
            <person name="Crosby M.A."/>
            <person name="Emmert D.B."/>
            <person name="St Pierre S.E."/>
            <person name="Gramates L.S."/>
            <person name="Zhou P."/>
            <person name="Schroeder A.J."/>
            <person name="Falls K."/>
            <person name="Strelets V."/>
            <person name="Russo S.M."/>
            <person name="Gelbart W.M."/>
            <person name="null"/>
        </authorList>
    </citation>
    <scope>NUCLEOTIDE SEQUENCE</scope>
</reference>
<dbReference type="RefSeq" id="NP_523717.1">
    <property type="nucleotide sequence ID" value="NM_078993.3"/>
</dbReference>
<evidence type="ECO:0000256" key="8">
    <source>
        <dbReference type="SAM" id="MobiDB-lite"/>
    </source>
</evidence>
<evidence type="ECO:0000313" key="14">
    <source>
        <dbReference type="EMBL" id="CAB45188.1"/>
    </source>
</evidence>
<evidence type="ECO:0000256" key="1">
    <source>
        <dbReference type="ARBA" id="ARBA00004308"/>
    </source>
</evidence>
<dbReference type="InterPro" id="IPR001452">
    <property type="entry name" value="SH3_domain"/>
</dbReference>
<reference evidence="13" key="4">
    <citation type="submission" date="2001-10" db="EMBL/GenBank/DDBJ databases">
        <authorList>
            <person name="Stapleton M."/>
            <person name="Brokstein P."/>
            <person name="Hong L."/>
            <person name="Agbayani A."/>
            <person name="Carlson J."/>
            <person name="Champe M."/>
            <person name="Chavez C."/>
            <person name="Dorsett V."/>
            <person name="Farfan D."/>
            <person name="Frise E."/>
            <person name="George R."/>
            <person name="Gonzalez M."/>
            <person name="Guarin H."/>
            <person name="Li P."/>
            <person name="Liao G."/>
            <person name="Miranda A."/>
            <person name="Mungall C.J."/>
            <person name="Nunoo J."/>
            <person name="Pacleb J."/>
            <person name="Paragas V."/>
            <person name="Park S."/>
            <person name="Phouanenavong S."/>
            <person name="Wan K."/>
            <person name="Yu C."/>
            <person name="Lewis S.E."/>
            <person name="Rubin G.M."/>
            <person name="Celniker S."/>
        </authorList>
    </citation>
    <scope>NUCLEOTIDE SEQUENCE</scope>
    <source>
        <strain evidence="13">Berkeley</strain>
    </source>
</reference>
<reference evidence="12 16" key="7">
    <citation type="journal article" date="2002" name="Genome Biol.">
        <title>The transposable elements of the Drosophila melanogaster euchromatin: a genomics perspective.</title>
        <authorList>
            <person name="Kaminker J.S."/>
            <person name="Bergman C.M."/>
            <person name="Kronmiller B."/>
            <person name="Carlson J."/>
            <person name="Svirskas R."/>
            <person name="Patel S."/>
            <person name="Frise E."/>
            <person name="Wheeler D.A."/>
            <person name="Lewis S.E."/>
            <person name="Rubin G.M."/>
            <person name="Ashburner M."/>
            <person name="Celniker S.E."/>
        </authorList>
    </citation>
    <scope>NUCLEOTIDE SEQUENCE [LARGE SCALE GENOMIC DNA]</scope>
    <source>
        <strain evidence="16">Berkeley</strain>
    </source>
</reference>
<dbReference type="GlyGen" id="Q7KLE5">
    <property type="glycosylation" value="2 sites"/>
</dbReference>
<dbReference type="STRING" id="7227.FBpp0086941"/>
<dbReference type="PROSITE" id="PS50002">
    <property type="entry name" value="SH3"/>
    <property type="match status" value="1"/>
</dbReference>
<dbReference type="GO" id="GO:0045202">
    <property type="term" value="C:synapse"/>
    <property type="evidence" value="ECO:0000314"/>
    <property type="project" value="FlyBase"/>
</dbReference>
<evidence type="ECO:0000256" key="4">
    <source>
        <dbReference type="ARBA" id="ARBA00022490"/>
    </source>
</evidence>
<feature type="domain" description="BAR" evidence="10">
    <location>
        <begin position="24"/>
        <end position="242"/>
    </location>
</feature>
<dbReference type="Reactome" id="R-DME-8856828">
    <property type="pathway name" value="Clathrin-mediated endocytosis"/>
</dbReference>
<feature type="compositionally biased region" description="Low complexity" evidence="8">
    <location>
        <begin position="478"/>
        <end position="494"/>
    </location>
</feature>
<keyword evidence="18" id="KW-1267">Proteomics identification</keyword>
<dbReference type="EMDB" id="EMD-3193"/>
<dbReference type="GO" id="GO:0036059">
    <property type="term" value="P:nephrocyte diaphragm assembly"/>
    <property type="evidence" value="ECO:0000316"/>
    <property type="project" value="FlyBase"/>
</dbReference>
<dbReference type="GO" id="GO:0008104">
    <property type="term" value="P:intracellular protein localization"/>
    <property type="evidence" value="ECO:0000315"/>
    <property type="project" value="FlyBase"/>
</dbReference>
<reference evidence="12 16" key="3">
    <citation type="journal article" date="2000" name="Science">
        <title>The genome sequence of Drosophila melanogaster.</title>
        <authorList>
            <person name="Adams M.D."/>
            <person name="Celniker S.E."/>
            <person name="Holt R.A."/>
            <person name="Evans C.A."/>
            <person name="Gocayne J.D."/>
            <person name="Amanatides P.G."/>
            <person name="Scherer S.E."/>
            <person name="Li P.W."/>
            <person name="Hoskins R.A."/>
            <person name="Galle R.F."/>
            <person name="George R.A."/>
            <person name="Lewis S.E."/>
            <person name="Richards S."/>
            <person name="Ashburner M."/>
            <person name="Henderson S.N."/>
            <person name="Sutton G.G."/>
            <person name="Wortman J.R."/>
            <person name="Yandell M.D."/>
            <person name="Zhang Q."/>
            <person name="Chen L.X."/>
            <person name="Brandon R.C."/>
            <person name="Rogers Y.H."/>
            <person name="Blazej R.G."/>
            <person name="Champe M."/>
            <person name="Pfeiffer B.D."/>
            <person name="Wan K.H."/>
            <person name="Doyle C."/>
            <person name="Baxter E.G."/>
            <person name="Helt G."/>
            <person name="Nelson C.R."/>
            <person name="Gabor G.L."/>
            <person name="Abril J.F."/>
            <person name="Agbayani A."/>
            <person name="An H.J."/>
            <person name="Andrews-Pfannkoch C."/>
            <person name="Baldwin D."/>
            <person name="Ballew R.M."/>
            <person name="Basu A."/>
            <person name="Baxendale J."/>
            <person name="Bayraktaroglu L."/>
            <person name="Beasley E.M."/>
            <person name="Beeson K.Y."/>
            <person name="Benos P.V."/>
            <person name="Berman B.P."/>
            <person name="Bhandari D."/>
            <person name="Bolshakov S."/>
            <person name="Borkova D."/>
            <person name="Botchan M.R."/>
            <person name="Bouck J."/>
            <person name="Brokstein P."/>
            <person name="Brottier P."/>
            <person name="Burtis K.C."/>
            <person name="Busam D.A."/>
            <person name="Butler H."/>
            <person name="Cadieu E."/>
            <person name="Center A."/>
            <person name="Chandra I."/>
            <person name="Cherry J.M."/>
            <person name="Cawley S."/>
            <person name="Dahlke C."/>
            <person name="Davenport L.B."/>
            <person name="Davies P."/>
            <person name="de Pablos B."/>
            <person name="Delcher A."/>
            <person name="Deng Z."/>
            <person name="Mays A.D."/>
            <person name="Dew I."/>
            <person name="Dietz S.M."/>
            <person name="Dodson K."/>
            <person name="Doup L.E."/>
            <person name="Downes M."/>
            <person name="Dugan-Rocha S."/>
            <person name="Dunkov B.C."/>
            <person name="Dunn P."/>
            <person name="Durbin K.J."/>
            <person name="Evangelista C.C."/>
            <person name="Ferraz C."/>
            <person name="Ferriera S."/>
            <person name="Fleischmann W."/>
            <person name="Fosler C."/>
            <person name="Gabrielian A.E."/>
            <person name="Garg N.S."/>
            <person name="Gelbart W.M."/>
            <person name="Glasser K."/>
            <person name="Glodek A."/>
            <person name="Gong F."/>
            <person name="Gorrell J.H."/>
            <person name="Gu Z."/>
            <person name="Guan P."/>
            <person name="Harris M."/>
            <person name="Harris N.L."/>
            <person name="Harvey D."/>
            <person name="Heiman T.J."/>
            <person name="Hernandez J.R."/>
            <person name="Houck J."/>
            <person name="Hostin D."/>
            <person name="Houston K.A."/>
            <person name="Howland T.J."/>
            <person name="Wei M.H."/>
            <person name="Ibegwam C."/>
            <person name="Jalali M."/>
            <person name="Kalush F."/>
            <person name="Karpen G.H."/>
            <person name="Ke Z."/>
            <person name="Kennison J.A."/>
            <person name="Ketchum K.A."/>
            <person name="Kimmel B.E."/>
            <person name="Kodira C.D."/>
            <person name="Kraft C."/>
            <person name="Kravitz S."/>
            <person name="Kulp D."/>
            <person name="Lai Z."/>
            <person name="Lasko P."/>
            <person name="Lei Y."/>
            <person name="Levitsky A.A."/>
            <person name="Li J."/>
            <person name="Li Z."/>
            <person name="Liang Y."/>
            <person name="Lin X."/>
            <person name="Liu X."/>
            <person name="Mattei B."/>
            <person name="McIntosh T.C."/>
            <person name="McLeod M.P."/>
            <person name="McPherson D."/>
            <person name="Merkulov G."/>
            <person name="Milshina N.V."/>
            <person name="Mobarry C."/>
            <person name="Morris J."/>
            <person name="Moshrefi A."/>
            <person name="Mount S.M."/>
            <person name="Moy M."/>
            <person name="Murphy B."/>
            <person name="Murphy L."/>
            <person name="Muzny D.M."/>
            <person name="Nelson D.L."/>
            <person name="Nelson D.R."/>
            <person name="Nelson K.A."/>
            <person name="Nixon K."/>
            <person name="Nusskern D.R."/>
            <person name="Pacleb J.M."/>
            <person name="Palazzolo M."/>
            <person name="Pittman G.S."/>
            <person name="Pan S."/>
            <person name="Pollard J."/>
            <person name="Puri V."/>
            <person name="Reese M.G."/>
            <person name="Reinert K."/>
            <person name="Remington K."/>
            <person name="Saunders R.D."/>
            <person name="Scheeler F."/>
            <person name="Shen H."/>
            <person name="Shue B.C."/>
            <person name="Siden-Kiamos I."/>
            <person name="Simpson M."/>
            <person name="Skupski M.P."/>
            <person name="Smith T."/>
            <person name="Spier E."/>
            <person name="Spradling A.C."/>
            <person name="Stapleton M."/>
            <person name="Strong R."/>
            <person name="Sun E."/>
            <person name="Svirskas R."/>
            <person name="Tector C."/>
            <person name="Turner R."/>
            <person name="Venter E."/>
            <person name="Wang A.H."/>
            <person name="Wang X."/>
            <person name="Wang Z.Y."/>
            <person name="Wassarman D.A."/>
            <person name="Weinstock G.M."/>
            <person name="Weissenbach J."/>
            <person name="Williams S.M."/>
            <person name="WoodageT"/>
            <person name="Worley K.C."/>
            <person name="Wu D."/>
            <person name="Yang S."/>
            <person name="Yao Q.A."/>
            <person name="Ye J."/>
            <person name="Yeh R.F."/>
            <person name="Zaveri J.S."/>
            <person name="Zhan M."/>
            <person name="Zhang G."/>
            <person name="Zhao Q."/>
            <person name="Zheng L."/>
            <person name="Zheng X.H."/>
            <person name="Zhong F.N."/>
            <person name="Zhong W."/>
            <person name="Zhou X."/>
            <person name="Zhu S."/>
            <person name="Zhu X."/>
            <person name="Smith H.O."/>
            <person name="Gibbs R.A."/>
            <person name="Myers E.W."/>
            <person name="Rubin G.M."/>
            <person name="Venter J.C."/>
        </authorList>
    </citation>
    <scope>NUCLEOTIDE SEQUENCE [LARGE SCALE GENOMIC DNA]</scope>
    <source>
        <strain evidence="16">Berkeley</strain>
    </source>
</reference>
<evidence type="ECO:0007829" key="17">
    <source>
        <dbReference type="PDB" id="1URU"/>
    </source>
</evidence>
<dbReference type="Reactome" id="R-DME-6798695">
    <property type="pathway name" value="Neutrophil degranulation"/>
</dbReference>
<dbReference type="SMART" id="SM00721">
    <property type="entry name" value="BAR"/>
    <property type="match status" value="1"/>
</dbReference>
<evidence type="ECO:0000313" key="11">
    <source>
        <dbReference type="EMBL" id="AAD46684.1"/>
    </source>
</evidence>
<dbReference type="SUPFAM" id="SSF103657">
    <property type="entry name" value="BAR/IMD domain-like"/>
    <property type="match status" value="1"/>
</dbReference>
<reference evidence="12 16" key="12">
    <citation type="journal article" date="2007" name="Science">
        <title>The Release 5.1 annotation of Drosophila melanogaster heterochromatin.</title>
        <authorList>
            <person name="Smith C.D."/>
            <person name="Shu S."/>
            <person name="Mungall C.J."/>
            <person name="Karpen G.H."/>
        </authorList>
    </citation>
    <scope>NUCLEOTIDE SEQUENCE [LARGE SCALE GENOMIC DNA]</scope>
    <source>
        <strain evidence="16">Berkeley</strain>
    </source>
</reference>
<keyword evidence="5" id="KW-0175">Coiled coil</keyword>
<dbReference type="CDD" id="cd07588">
    <property type="entry name" value="BAR_Amphiphysin"/>
    <property type="match status" value="1"/>
</dbReference>
<dbReference type="CTD" id="273"/>
<dbReference type="InterPro" id="IPR027267">
    <property type="entry name" value="AH/BAR_dom_sf"/>
</dbReference>
<dbReference type="FunFam" id="1.20.1270.60:FF:000013">
    <property type="entry name" value="Amphiphysin isoform 2"/>
    <property type="match status" value="1"/>
</dbReference>
<dbReference type="PDB" id="1URU">
    <property type="method" value="X-ray"/>
    <property type="resolution" value="2.60 A"/>
    <property type="chains" value="A=1-244"/>
</dbReference>
<evidence type="ECO:0000256" key="5">
    <source>
        <dbReference type="ARBA" id="ARBA00023054"/>
    </source>
</evidence>
<evidence type="ECO:0000259" key="10">
    <source>
        <dbReference type="PROSITE" id="PS51021"/>
    </source>
</evidence>
<dbReference type="ExpressionAtlas" id="Q7KLE5">
    <property type="expression patterns" value="baseline and differential"/>
</dbReference>
<keyword evidence="3 7" id="KW-0728">SH3 domain</keyword>
<dbReference type="UCSC" id="CG8604-RA">
    <property type="organism name" value="d. melanogaster"/>
</dbReference>
<dbReference type="Gene3D" id="1.20.1270.60">
    <property type="entry name" value="Arfaptin homology (AH) domain/BAR domain"/>
    <property type="match status" value="1"/>
</dbReference>
<dbReference type="BioGRID-ORCS" id="36383">
    <property type="hits" value="0 hits in 3 CRISPR screens"/>
</dbReference>
<evidence type="ECO:0000256" key="6">
    <source>
        <dbReference type="ARBA" id="ARBA00023136"/>
    </source>
</evidence>
<accession>Q7KLE5</accession>
<dbReference type="PROSITE" id="PS51021">
    <property type="entry name" value="BAR"/>
    <property type="match status" value="1"/>
</dbReference>
<feature type="compositionally biased region" description="Low complexity" evidence="8">
    <location>
        <begin position="269"/>
        <end position="300"/>
    </location>
</feature>
<proteinExistence type="evidence at protein level"/>
<dbReference type="PANTHER" id="PTHR46514">
    <property type="entry name" value="AMPHIPHYSIN"/>
    <property type="match status" value="1"/>
</dbReference>
<dbReference type="EMDB" id="EMD-3192"/>
<dbReference type="EMBL" id="AE013599">
    <property type="protein sequence ID" value="AAF58486.1"/>
    <property type="molecule type" value="Genomic_DNA"/>
</dbReference>
<reference evidence="17" key="9">
    <citation type="journal article" date="2004" name="Science">
        <title>BAR domains as sensors of membrane curvature: the amphiphysin BAR structure.</title>
        <authorList>
            <person name="Peter B.J."/>
            <person name="Kent H.M."/>
            <person name="Mills I.G."/>
            <person name="Vallis Y."/>
            <person name="Butler P.J."/>
            <person name="Evans P.R."/>
            <person name="McMahon H.T."/>
        </authorList>
    </citation>
    <scope>X-RAY CRYSTALLOGRAPHY (2.60 ANGSTROMS) OF 1-244</scope>
</reference>
<dbReference type="Pfam" id="PF03114">
    <property type="entry name" value="BAR"/>
    <property type="match status" value="1"/>
</dbReference>
<dbReference type="AGR" id="FB:FBgn0027356"/>
<dbReference type="HOGENOM" id="CLU_017859_4_0_1"/>
<name>Q7KLE5_DROME</name>
<dbReference type="GeneID" id="36383"/>
<evidence type="ECO:0007829" key="18">
    <source>
        <dbReference type="PeptideAtlas" id="Q7KLE5"/>
    </source>
</evidence>
<reference evidence="12 16" key="10">
    <citation type="journal article" date="2005" name="PLoS Comput. Biol.">
        <title>Combined evidence annotation of transposable elements in genome sequences.</title>
        <authorList>
            <person name="Quesneville H."/>
            <person name="Bergman C.M."/>
            <person name="Andrieu O."/>
            <person name="Autard D."/>
            <person name="Nouaud D."/>
            <person name="Ashburner M."/>
            <person name="Anxolabehere D."/>
        </authorList>
    </citation>
    <scope>NUCLEOTIDE SEQUENCE [LARGE SCALE GENOMIC DNA]</scope>
    <source>
        <strain evidence="16">Berkeley</strain>
    </source>
</reference>
<dbReference type="eggNOG" id="KOG3771">
    <property type="taxonomic scope" value="Eukaryota"/>
</dbReference>
<evidence type="ECO:0000313" key="15">
    <source>
        <dbReference type="FlyBase" id="FBgn0027356"/>
    </source>
</evidence>
<keyword evidence="4" id="KW-0963">Cytoplasm</keyword>
<reference evidence="14" key="1">
    <citation type="submission" date="1999-06" db="EMBL/GenBank/DDBJ databases">
        <title>Dissecting the funtions of amphiphysin.</title>
        <authorList>
            <person name="Zhang Y.Q."/>
            <person name="Xue H."/>
            <person name="Broadie K.S."/>
        </authorList>
    </citation>
    <scope>NUCLEOTIDE SEQUENCE</scope>
</reference>
<dbReference type="FunCoup" id="Q7KLE5">
    <property type="interactions" value="433"/>
</dbReference>
<evidence type="ECO:0000256" key="2">
    <source>
        <dbReference type="ARBA" id="ARBA00004496"/>
    </source>
</evidence>
<feature type="compositionally biased region" description="Polar residues" evidence="8">
    <location>
        <begin position="241"/>
        <end position="268"/>
    </location>
</feature>
<dbReference type="PRINTS" id="PR01251">
    <property type="entry name" value="AMPHIPHYSIN"/>
</dbReference>
<dbReference type="OrthoDB" id="446293at2759"/>
<evidence type="ECO:0000256" key="7">
    <source>
        <dbReference type="PROSITE-ProRule" id="PRU00192"/>
    </source>
</evidence>
<gene>
    <name evidence="12 15" type="primary">Amph</name>
    <name evidence="12" type="synonym">Amp</name>
    <name evidence="12" type="synonym">amph</name>
    <name evidence="12" type="synonym">DAMP</name>
    <name evidence="12" type="synonym">Damp</name>
    <name evidence="12" type="synonym">dAmp</name>
    <name evidence="12" type="synonym">dAmph</name>
    <name evidence="12" type="synonym">damph</name>
    <name evidence="12" type="synonym">Dmel\CG8604</name>
    <name evidence="12 15" type="ORF">CG8604</name>
    <name evidence="12" type="ORF">Dmel_CG8604</name>
</gene>
<reference evidence="12 16" key="5">
    <citation type="journal article" date="2002" name="Genome Biol.">
        <title>Finishing a whole-genome shotgun: release 3 of the Drosophila melanogaster euchromatic genome sequence.</title>
        <authorList>
            <person name="Celniker S.E."/>
            <person name="Wheeler D.A."/>
            <person name="Kronmiller B."/>
            <person name="Carlson J.W."/>
            <person name="Halpern A."/>
            <person name="Patel S."/>
            <person name="Adams M."/>
            <person name="Champe M."/>
            <person name="Dugan S.P."/>
            <person name="Frise E."/>
            <person name="Hodgson A."/>
            <person name="George R.A."/>
            <person name="Hoskins R.A."/>
            <person name="Laverty T."/>
            <person name="Muzny D.M."/>
            <person name="Nelson C.R."/>
            <person name="Pacleb J.M."/>
            <person name="Park S."/>
            <person name="Pfeiffer B.D."/>
            <person name="Richards S."/>
            <person name="Sodergren E.J."/>
            <person name="Svirskas R."/>
            <person name="Tabor P.E."/>
            <person name="Wan K."/>
            <person name="Stapleton M."/>
            <person name="Sutton G.G."/>
            <person name="Venter C."/>
            <person name="Weinstock G."/>
            <person name="Scherer S.E."/>
            <person name="Myers E.W."/>
            <person name="Gibbs R.A."/>
            <person name="Rubin G.M."/>
        </authorList>
    </citation>
    <scope>NUCLEOTIDE SEQUENCE [LARGE SCALE GENOMIC DNA]</scope>
    <source>
        <strain evidence="16">Berkeley</strain>
    </source>
</reference>
<dbReference type="AlphaFoldDB" id="Q7KLE5"/>
<dbReference type="GO" id="GO:0006887">
    <property type="term" value="P:exocytosis"/>
    <property type="evidence" value="ECO:0000304"/>
    <property type="project" value="FlyBase"/>
</dbReference>
<dbReference type="GO" id="GO:0005543">
    <property type="term" value="F:phospholipid binding"/>
    <property type="evidence" value="ECO:0000250"/>
    <property type="project" value="FlyBase"/>
</dbReference>
<feature type="domain" description="SH3" evidence="9">
    <location>
        <begin position="538"/>
        <end position="602"/>
    </location>
</feature>
<reference evidence="12 16" key="6">
    <citation type="journal article" date="2002" name="Genome Biol.">
        <title>Annotation of the Drosophila melanogaster euchromatic genome: a systematic review.</title>
        <authorList>
            <person name="Misra S."/>
            <person name="Crosby M.A."/>
            <person name="Mungall C.J."/>
            <person name="Matthews B.B."/>
            <person name="Campbell K.S."/>
            <person name="Hradecky P."/>
            <person name="Huang Y."/>
            <person name="Kaminker J.S."/>
            <person name="Millburn G.H."/>
            <person name="Prochnik S.E."/>
            <person name="Smith C.D."/>
            <person name="Tupy J.L."/>
            <person name="Whitfied E.J."/>
            <person name="Bayraktaroglu L."/>
            <person name="Berman B.P."/>
            <person name="Bettencourt B.R."/>
            <person name="Celniker S.E."/>
            <person name="de Grey A.D."/>
            <person name="Drysdale R.A."/>
            <person name="Harris N.L."/>
            <person name="Richter J."/>
            <person name="Russo S."/>
            <person name="Schroeder A.J."/>
            <person name="Shu S.Q."/>
            <person name="Stapleton M."/>
            <person name="Yamada C."/>
            <person name="Ashburner M."/>
            <person name="Gelbart W.M."/>
            <person name="Rubin G.M."/>
            <person name="Lewis S.E."/>
        </authorList>
    </citation>
    <scope>GENOME REANNOTATION</scope>
    <source>
        <strain evidence="16">Berkeley</strain>
    </source>
</reference>
<evidence type="ECO:0000313" key="12">
    <source>
        <dbReference type="EMBL" id="AAF58486.1"/>
    </source>
</evidence>
<dbReference type="GO" id="GO:0045313">
    <property type="term" value="P:rhabdomere membrane biogenesis"/>
    <property type="evidence" value="ECO:0000315"/>
    <property type="project" value="FlyBase"/>
</dbReference>
<dbReference type="GO" id="GO:0006937">
    <property type="term" value="P:regulation of muscle contraction"/>
    <property type="evidence" value="ECO:0000315"/>
    <property type="project" value="FlyBase"/>
</dbReference>
<evidence type="ECO:0000256" key="3">
    <source>
        <dbReference type="ARBA" id="ARBA00022443"/>
    </source>
</evidence>
<dbReference type="InterPro" id="IPR004148">
    <property type="entry name" value="BAR_dom"/>
</dbReference>
<dbReference type="FunFam" id="2.30.30.40:FF:000172">
    <property type="entry name" value="Amphiphysin, isoform B"/>
    <property type="match status" value="1"/>
</dbReference>
<dbReference type="PaxDb" id="7227-FBpp0086941"/>
<evidence type="ECO:0000313" key="16">
    <source>
        <dbReference type="Proteomes" id="UP000000803"/>
    </source>
</evidence>
<reference evidence="12" key="18">
    <citation type="submission" date="2020-05" db="EMBL/GenBank/DDBJ databases">
        <title>Drosophila melanogaster release 4 sequence.</title>
        <authorList>
            <consortium name="Berkeley Drosophila Genome Project"/>
            <person name="Celniker S."/>
            <person name="Carlson J."/>
            <person name="Wan K."/>
            <person name="Pfeiffer B."/>
            <person name="Frise E."/>
            <person name="George R."/>
            <person name="Hoskins R."/>
            <person name="Stapleton M."/>
            <person name="Pacleb J."/>
            <person name="Park S."/>
            <person name="Svirskas R."/>
            <person name="Smith E."/>
            <person name="Yu C."/>
            <person name="Rubin G."/>
        </authorList>
    </citation>
    <scope>NUCLEOTIDE SEQUENCE</scope>
</reference>
<dbReference type="GO" id="GO:0042052">
    <property type="term" value="P:rhabdomere development"/>
    <property type="evidence" value="ECO:0000315"/>
    <property type="project" value="FlyBase"/>
</dbReference>
<dbReference type="InterPro" id="IPR003005">
    <property type="entry name" value="Amphiphysin"/>
</dbReference>
<dbReference type="DisProt" id="DP02272"/>
<reference evidence="11" key="2">
    <citation type="journal article" date="2000" name="Gene">
        <title>Characterisation of the gene for Drosophila amphiphysin.</title>
        <authorList>
            <person name="Razzaq A."/>
            <person name="Su Y."/>
            <person name="Mehren J.E."/>
            <person name="Mizuguchi K."/>
            <person name="Jackson A.P."/>
            <person name="Gay N.J."/>
            <person name="O'Kane C.J."/>
        </authorList>
    </citation>
    <scope>NUCLEOTIDE SEQUENCE</scope>
</reference>